<reference evidence="1 2" key="1">
    <citation type="submission" date="2015-03" db="EMBL/GenBank/DDBJ databases">
        <authorList>
            <person name="Hassan Y."/>
            <person name="Lepp D."/>
            <person name="Li X.-Z."/>
            <person name="Zhou T."/>
        </authorList>
    </citation>
    <scope>NUCLEOTIDE SEQUENCE [LARGE SCALE GENOMIC DNA]</scope>
    <source>
        <strain evidence="1 2">IPL18</strain>
    </source>
</reference>
<keyword evidence="2" id="KW-1185">Reference proteome</keyword>
<accession>A0A0F5FF95</accession>
<protein>
    <submittedName>
        <fullName evidence="1">Uncharacterized protein</fullName>
    </submittedName>
</protein>
<organism evidence="1 2">
    <name type="scientific">Devosia chinhatensis</name>
    <dbReference type="NCBI Taxonomy" id="429727"/>
    <lineage>
        <taxon>Bacteria</taxon>
        <taxon>Pseudomonadati</taxon>
        <taxon>Pseudomonadota</taxon>
        <taxon>Alphaproteobacteria</taxon>
        <taxon>Hyphomicrobiales</taxon>
        <taxon>Devosiaceae</taxon>
        <taxon>Devosia</taxon>
    </lineage>
</organism>
<evidence type="ECO:0000313" key="1">
    <source>
        <dbReference type="EMBL" id="KKB07473.1"/>
    </source>
</evidence>
<comment type="caution">
    <text evidence="1">The sequence shown here is derived from an EMBL/GenBank/DDBJ whole genome shotgun (WGS) entry which is preliminary data.</text>
</comment>
<evidence type="ECO:0000313" key="2">
    <source>
        <dbReference type="Proteomes" id="UP000033649"/>
    </source>
</evidence>
<dbReference type="RefSeq" id="WP_046105502.1">
    <property type="nucleotide sequence ID" value="NZ_JZEY01000061.1"/>
</dbReference>
<proteinExistence type="predicted"/>
<dbReference type="EMBL" id="JZEY01000061">
    <property type="protein sequence ID" value="KKB07473.1"/>
    <property type="molecule type" value="Genomic_DNA"/>
</dbReference>
<dbReference type="STRING" id="429727.VE26_11990"/>
<sequence>MSMEVYVFSDRRLDSMAEWQAALDDAGFNIRLDASRDFLDVAGFLPVTIDDRQSGFECDHFDAGKVLDELKAEGFPADRQWRWLLAFRFGGLRYECISALVSAALYMRATGGVLFDCEEGEYYGPDSALDYAEKASNPMGWDNLERLMQGMATKAPDQST</sequence>
<dbReference type="OrthoDB" id="7994539at2"/>
<dbReference type="PATRIC" id="fig|429727.3.peg.2467"/>
<name>A0A0F5FF95_9HYPH</name>
<dbReference type="AlphaFoldDB" id="A0A0F5FF95"/>
<gene>
    <name evidence="1" type="ORF">VE26_11990</name>
</gene>
<dbReference type="Proteomes" id="UP000033649">
    <property type="component" value="Unassembled WGS sequence"/>
</dbReference>